<keyword evidence="4" id="KW-1003">Cell membrane</keyword>
<evidence type="ECO:0000256" key="10">
    <source>
        <dbReference type="SAM" id="MobiDB-lite"/>
    </source>
</evidence>
<evidence type="ECO:0000256" key="8">
    <source>
        <dbReference type="ARBA" id="ARBA00022989"/>
    </source>
</evidence>
<evidence type="ECO:0000256" key="9">
    <source>
        <dbReference type="ARBA" id="ARBA00023136"/>
    </source>
</evidence>
<feature type="region of interest" description="Disordered" evidence="10">
    <location>
        <begin position="54"/>
        <end position="126"/>
    </location>
</feature>
<comment type="similarity">
    <text evidence="2">Belongs to the TonB family.</text>
</comment>
<comment type="subcellular location">
    <subcellularLocation>
        <location evidence="1">Cell inner membrane</location>
        <topology evidence="1">Single-pass membrane protein</topology>
        <orientation evidence="1">Periplasmic side</orientation>
    </subcellularLocation>
</comment>
<dbReference type="NCBIfam" id="TIGR01352">
    <property type="entry name" value="tonB_Cterm"/>
    <property type="match status" value="1"/>
</dbReference>
<evidence type="ECO:0000256" key="3">
    <source>
        <dbReference type="ARBA" id="ARBA00022448"/>
    </source>
</evidence>
<accession>A0ABY9WZ99</accession>
<keyword evidence="9 11" id="KW-0472">Membrane</keyword>
<dbReference type="PANTHER" id="PTHR33446">
    <property type="entry name" value="PROTEIN TONB-RELATED"/>
    <property type="match status" value="1"/>
</dbReference>
<dbReference type="RefSeq" id="WP_395806065.1">
    <property type="nucleotide sequence ID" value="NZ_CP043494.1"/>
</dbReference>
<evidence type="ECO:0000256" key="4">
    <source>
        <dbReference type="ARBA" id="ARBA00022475"/>
    </source>
</evidence>
<feature type="domain" description="TonB C-terminal" evidence="12">
    <location>
        <begin position="178"/>
        <end position="249"/>
    </location>
</feature>
<evidence type="ECO:0000313" key="14">
    <source>
        <dbReference type="Proteomes" id="UP001611383"/>
    </source>
</evidence>
<dbReference type="InterPro" id="IPR037682">
    <property type="entry name" value="TonB_C"/>
</dbReference>
<dbReference type="Proteomes" id="UP001611383">
    <property type="component" value="Chromosome"/>
</dbReference>
<keyword evidence="6 11" id="KW-0812">Transmembrane</keyword>
<dbReference type="SUPFAM" id="SSF74653">
    <property type="entry name" value="TolA/TonB C-terminal domain"/>
    <property type="match status" value="1"/>
</dbReference>
<evidence type="ECO:0000256" key="11">
    <source>
        <dbReference type="SAM" id="Phobius"/>
    </source>
</evidence>
<evidence type="ECO:0000256" key="2">
    <source>
        <dbReference type="ARBA" id="ARBA00006555"/>
    </source>
</evidence>
<name>A0ABY9WZ99_9BACT</name>
<reference evidence="13 14" key="1">
    <citation type="submission" date="2019-08" db="EMBL/GenBank/DDBJ databases">
        <title>Archangium and Cystobacter genomes.</title>
        <authorList>
            <person name="Chen I.-C.K."/>
            <person name="Wielgoss S."/>
        </authorList>
    </citation>
    <scope>NUCLEOTIDE SEQUENCE [LARGE SCALE GENOMIC DNA]</scope>
    <source>
        <strain evidence="13 14">Cbm 6</strain>
    </source>
</reference>
<sequence length="253" mass="27026">MFQSVINQPGLSAGRFGTGMWVSLMVHAGVFAGVLGLSGKAVEQLQRTEPELVFNVPQPPRGNPNPPKAVTAPSAPKPKKPKAELVQPKKIPPPIAESQQKVETTPPPEDTEPDEASDLPYIPGSHPDSRCTENCVPGVKDVIGSIIPSNVVGGTGEDVLPFGAGMTPPQLMSTGVTLQYTSEALHARVSGVVIAKCTITREGDVENCRIIKGQPFMDEAVLESLTSRHYRPVTYQGRPVSVTYTFTVNLKLP</sequence>
<keyword evidence="8 11" id="KW-1133">Transmembrane helix</keyword>
<proteinExistence type="inferred from homology"/>
<evidence type="ECO:0000256" key="6">
    <source>
        <dbReference type="ARBA" id="ARBA00022692"/>
    </source>
</evidence>
<dbReference type="InterPro" id="IPR006260">
    <property type="entry name" value="TonB/TolA_C"/>
</dbReference>
<keyword evidence="14" id="KW-1185">Reference proteome</keyword>
<keyword evidence="3" id="KW-0813">Transport</keyword>
<feature type="compositionally biased region" description="Pro residues" evidence="10">
    <location>
        <begin position="57"/>
        <end position="67"/>
    </location>
</feature>
<protein>
    <submittedName>
        <fullName evidence="13">TonB family protein</fullName>
    </submittedName>
</protein>
<evidence type="ECO:0000259" key="12">
    <source>
        <dbReference type="Pfam" id="PF03544"/>
    </source>
</evidence>
<evidence type="ECO:0000256" key="1">
    <source>
        <dbReference type="ARBA" id="ARBA00004383"/>
    </source>
</evidence>
<evidence type="ECO:0000256" key="5">
    <source>
        <dbReference type="ARBA" id="ARBA00022519"/>
    </source>
</evidence>
<dbReference type="EMBL" id="CP043494">
    <property type="protein sequence ID" value="WNG48485.1"/>
    <property type="molecule type" value="Genomic_DNA"/>
</dbReference>
<keyword evidence="7" id="KW-0653">Protein transport</keyword>
<dbReference type="InterPro" id="IPR051045">
    <property type="entry name" value="TonB-dependent_transducer"/>
</dbReference>
<gene>
    <name evidence="13" type="ORF">F0U60_33470</name>
</gene>
<keyword evidence="5" id="KW-0997">Cell inner membrane</keyword>
<dbReference type="Gene3D" id="3.30.1150.10">
    <property type="match status" value="1"/>
</dbReference>
<dbReference type="Pfam" id="PF03544">
    <property type="entry name" value="TonB_C"/>
    <property type="match status" value="1"/>
</dbReference>
<organism evidence="13 14">
    <name type="scientific">Archangium minus</name>
    <dbReference type="NCBI Taxonomy" id="83450"/>
    <lineage>
        <taxon>Bacteria</taxon>
        <taxon>Pseudomonadati</taxon>
        <taxon>Myxococcota</taxon>
        <taxon>Myxococcia</taxon>
        <taxon>Myxococcales</taxon>
        <taxon>Cystobacterineae</taxon>
        <taxon>Archangiaceae</taxon>
        <taxon>Archangium</taxon>
    </lineage>
</organism>
<evidence type="ECO:0000313" key="13">
    <source>
        <dbReference type="EMBL" id="WNG48485.1"/>
    </source>
</evidence>
<feature type="transmembrane region" description="Helical" evidence="11">
    <location>
        <begin position="20"/>
        <end position="37"/>
    </location>
</feature>
<evidence type="ECO:0000256" key="7">
    <source>
        <dbReference type="ARBA" id="ARBA00022927"/>
    </source>
</evidence>